<dbReference type="GO" id="GO:0005737">
    <property type="term" value="C:cytoplasm"/>
    <property type="evidence" value="ECO:0007669"/>
    <property type="project" value="TreeGrafter"/>
</dbReference>
<keyword evidence="4" id="KW-0227">DNA damage</keyword>
<dbReference type="GO" id="GO:0006307">
    <property type="term" value="P:DNA alkylation repair"/>
    <property type="evidence" value="ECO:0007669"/>
    <property type="project" value="TreeGrafter"/>
</dbReference>
<organism evidence="7 8">
    <name type="scientific">Runella defluvii</name>
    <dbReference type="NCBI Taxonomy" id="370973"/>
    <lineage>
        <taxon>Bacteria</taxon>
        <taxon>Pseudomonadati</taxon>
        <taxon>Bacteroidota</taxon>
        <taxon>Cytophagia</taxon>
        <taxon>Cytophagales</taxon>
        <taxon>Spirosomataceae</taxon>
        <taxon>Runella</taxon>
    </lineage>
</organism>
<dbReference type="InterPro" id="IPR051912">
    <property type="entry name" value="Alkylbase_DNA_Glycosylase/TA"/>
</dbReference>
<dbReference type="EC" id="3.2.2.21" evidence="3"/>
<dbReference type="InterPro" id="IPR000035">
    <property type="entry name" value="Alkylbase_DNA_glycsylse_CS"/>
</dbReference>
<dbReference type="Gene3D" id="1.10.340.30">
    <property type="entry name" value="Hypothetical protein, domain 2"/>
    <property type="match status" value="1"/>
</dbReference>
<comment type="caution">
    <text evidence="7">The sequence shown here is derived from an EMBL/GenBank/DDBJ whole genome shotgun (WGS) entry which is preliminary data.</text>
</comment>
<dbReference type="PROSITE" id="PS00516">
    <property type="entry name" value="ALKYLBASE_DNA_GLYCOS"/>
    <property type="match status" value="1"/>
</dbReference>
<sequence>MSPENYLSSKDATLASIIEATPTFKKTDWNKDLYLALLESIVSQQISVKAADSIFARFRALFPEHYPHPDLLLAQTDEELRSAGLSFQKINYLRNVARFSLEKGMDYAHLDTLTDDEIVDYLIPIKGVGRWTVEMLLMFVMNRPDVFPVDDLVIRQKMVKAYQLTETGRPLYKQLHEIAEQWRPHRTLACRYLWRWQPNAN</sequence>
<dbReference type="PANTHER" id="PTHR43003:SF5">
    <property type="entry name" value="DNA-3-METHYLADENINE GLYCOSYLASE"/>
    <property type="match status" value="1"/>
</dbReference>
<dbReference type="GO" id="GO:0032131">
    <property type="term" value="F:alkylated DNA binding"/>
    <property type="evidence" value="ECO:0007669"/>
    <property type="project" value="TreeGrafter"/>
</dbReference>
<dbReference type="Gene3D" id="1.10.1670.40">
    <property type="match status" value="1"/>
</dbReference>
<dbReference type="Pfam" id="PF00730">
    <property type="entry name" value="HhH-GPD"/>
    <property type="match status" value="1"/>
</dbReference>
<keyword evidence="7" id="KW-0378">Hydrolase</keyword>
<dbReference type="GO" id="GO:0008725">
    <property type="term" value="F:DNA-3-methyladenine glycosylase activity"/>
    <property type="evidence" value="ECO:0007669"/>
    <property type="project" value="TreeGrafter"/>
</dbReference>
<evidence type="ECO:0000256" key="4">
    <source>
        <dbReference type="ARBA" id="ARBA00022763"/>
    </source>
</evidence>
<dbReference type="RefSeq" id="WP_183971602.1">
    <property type="nucleotide sequence ID" value="NZ_JACIBY010000001.1"/>
</dbReference>
<dbReference type="GO" id="GO:0006285">
    <property type="term" value="P:base-excision repair, AP site formation"/>
    <property type="evidence" value="ECO:0007669"/>
    <property type="project" value="TreeGrafter"/>
</dbReference>
<dbReference type="SUPFAM" id="SSF48150">
    <property type="entry name" value="DNA-glycosylase"/>
    <property type="match status" value="1"/>
</dbReference>
<reference evidence="7 8" key="1">
    <citation type="submission" date="2020-08" db="EMBL/GenBank/DDBJ databases">
        <title>Genomic Encyclopedia of Type Strains, Phase IV (KMG-IV): sequencing the most valuable type-strain genomes for metagenomic binning, comparative biology and taxonomic classification.</title>
        <authorList>
            <person name="Goeker M."/>
        </authorList>
    </citation>
    <scope>NUCLEOTIDE SEQUENCE [LARGE SCALE GENOMIC DNA]</scope>
    <source>
        <strain evidence="7 8">DSM 17976</strain>
    </source>
</reference>
<dbReference type="PANTHER" id="PTHR43003">
    <property type="entry name" value="DNA-3-METHYLADENINE GLYCOSYLASE"/>
    <property type="match status" value="1"/>
</dbReference>
<dbReference type="SMART" id="SM00478">
    <property type="entry name" value="ENDO3c"/>
    <property type="match status" value="1"/>
</dbReference>
<evidence type="ECO:0000313" key="7">
    <source>
        <dbReference type="EMBL" id="MBB3836841.1"/>
    </source>
</evidence>
<evidence type="ECO:0000313" key="8">
    <source>
        <dbReference type="Proteomes" id="UP000541352"/>
    </source>
</evidence>
<dbReference type="FunFam" id="1.10.340.30:FF:000004">
    <property type="entry name" value="DNA-3-methyladenine glycosylase II"/>
    <property type="match status" value="1"/>
</dbReference>
<comment type="similarity">
    <text evidence="2">Belongs to the alkylbase DNA glycosidase AlkA family.</text>
</comment>
<keyword evidence="8" id="KW-1185">Reference proteome</keyword>
<evidence type="ECO:0000256" key="1">
    <source>
        <dbReference type="ARBA" id="ARBA00000086"/>
    </source>
</evidence>
<dbReference type="GO" id="GO:0032993">
    <property type="term" value="C:protein-DNA complex"/>
    <property type="evidence" value="ECO:0007669"/>
    <property type="project" value="TreeGrafter"/>
</dbReference>
<keyword evidence="7" id="KW-0326">Glycosidase</keyword>
<accession>A0A7W5ZGN8</accession>
<evidence type="ECO:0000256" key="5">
    <source>
        <dbReference type="ARBA" id="ARBA00023204"/>
    </source>
</evidence>
<dbReference type="InterPro" id="IPR011257">
    <property type="entry name" value="DNA_glycosylase"/>
</dbReference>
<name>A0A7W5ZGN8_9BACT</name>
<evidence type="ECO:0000256" key="2">
    <source>
        <dbReference type="ARBA" id="ARBA00010817"/>
    </source>
</evidence>
<evidence type="ECO:0000259" key="6">
    <source>
        <dbReference type="SMART" id="SM00478"/>
    </source>
</evidence>
<protein>
    <recommendedName>
        <fullName evidence="3">DNA-3-methyladenine glycosylase II</fullName>
        <ecNumber evidence="3">3.2.2.21</ecNumber>
    </recommendedName>
</protein>
<evidence type="ECO:0000256" key="3">
    <source>
        <dbReference type="ARBA" id="ARBA00012000"/>
    </source>
</evidence>
<dbReference type="AlphaFoldDB" id="A0A7W5ZGN8"/>
<keyword evidence="5" id="KW-0234">DNA repair</keyword>
<dbReference type="Proteomes" id="UP000541352">
    <property type="component" value="Unassembled WGS sequence"/>
</dbReference>
<dbReference type="EMBL" id="JACIBY010000001">
    <property type="protein sequence ID" value="MBB3836841.1"/>
    <property type="molecule type" value="Genomic_DNA"/>
</dbReference>
<dbReference type="GO" id="GO:0043916">
    <property type="term" value="F:DNA-7-methylguanine glycosylase activity"/>
    <property type="evidence" value="ECO:0007669"/>
    <property type="project" value="TreeGrafter"/>
</dbReference>
<dbReference type="CDD" id="cd00056">
    <property type="entry name" value="ENDO3c"/>
    <property type="match status" value="1"/>
</dbReference>
<comment type="catalytic activity">
    <reaction evidence="1">
        <text>Hydrolysis of alkylated DNA, releasing 3-methyladenine, 3-methylguanine, 7-methylguanine and 7-methyladenine.</text>
        <dbReference type="EC" id="3.2.2.21"/>
    </reaction>
</comment>
<proteinExistence type="inferred from homology"/>
<gene>
    <name evidence="7" type="ORF">FHS57_000823</name>
</gene>
<feature type="domain" description="HhH-GPD" evidence="6">
    <location>
        <begin position="42"/>
        <end position="198"/>
    </location>
</feature>
<dbReference type="InterPro" id="IPR003265">
    <property type="entry name" value="HhH-GPD_domain"/>
</dbReference>